<dbReference type="GO" id="GO:0044874">
    <property type="term" value="P:lipoprotein localization to outer membrane"/>
    <property type="evidence" value="ECO:0007669"/>
    <property type="project" value="TreeGrafter"/>
</dbReference>
<dbReference type="InterPro" id="IPR011925">
    <property type="entry name" value="LolCE_TM"/>
</dbReference>
<dbReference type="PANTHER" id="PTHR30489">
    <property type="entry name" value="LIPOPROTEIN-RELEASING SYSTEM TRANSMEMBRANE PROTEIN LOLE"/>
    <property type="match status" value="1"/>
</dbReference>
<proteinExistence type="inferred from homology"/>
<feature type="domain" description="MacB-like periplasmic core" evidence="10">
    <location>
        <begin position="57"/>
        <end position="271"/>
    </location>
</feature>
<dbReference type="InterPro" id="IPR025857">
    <property type="entry name" value="MacB_PCD"/>
</dbReference>
<keyword evidence="4" id="KW-1003">Cell membrane</keyword>
<feature type="transmembrane region" description="Helical" evidence="8">
    <location>
        <begin position="50"/>
        <end position="76"/>
    </location>
</feature>
<evidence type="ECO:0000256" key="8">
    <source>
        <dbReference type="SAM" id="Phobius"/>
    </source>
</evidence>
<evidence type="ECO:0000259" key="9">
    <source>
        <dbReference type="Pfam" id="PF02687"/>
    </source>
</evidence>
<evidence type="ECO:0000256" key="1">
    <source>
        <dbReference type="ARBA" id="ARBA00004651"/>
    </source>
</evidence>
<name>A0A450S6M4_9GAMM</name>
<keyword evidence="6 8" id="KW-1133">Transmembrane helix</keyword>
<evidence type="ECO:0000256" key="6">
    <source>
        <dbReference type="ARBA" id="ARBA00022989"/>
    </source>
</evidence>
<evidence type="ECO:0000313" key="11">
    <source>
        <dbReference type="EMBL" id="VFJ47481.1"/>
    </source>
</evidence>
<dbReference type="Pfam" id="PF12704">
    <property type="entry name" value="MacB_PCD"/>
    <property type="match status" value="1"/>
</dbReference>
<dbReference type="AlphaFoldDB" id="A0A450S6M4"/>
<keyword evidence="11" id="KW-0449">Lipoprotein</keyword>
<dbReference type="Pfam" id="PF02687">
    <property type="entry name" value="FtsX"/>
    <property type="match status" value="1"/>
</dbReference>
<dbReference type="InterPro" id="IPR003838">
    <property type="entry name" value="ABC3_permease_C"/>
</dbReference>
<feature type="transmembrane region" description="Helical" evidence="8">
    <location>
        <begin position="300"/>
        <end position="324"/>
    </location>
</feature>
<protein>
    <submittedName>
        <fullName evidence="11">Lipoprotein-releasing system permease protein</fullName>
    </submittedName>
</protein>
<evidence type="ECO:0000256" key="4">
    <source>
        <dbReference type="ARBA" id="ARBA00022475"/>
    </source>
</evidence>
<feature type="transmembrane region" description="Helical" evidence="8">
    <location>
        <begin position="409"/>
        <end position="429"/>
    </location>
</feature>
<keyword evidence="5 8" id="KW-0812">Transmembrane</keyword>
<dbReference type="GO" id="GO:0042953">
    <property type="term" value="P:lipoprotein transport"/>
    <property type="evidence" value="ECO:0007669"/>
    <property type="project" value="InterPro"/>
</dbReference>
<organism evidence="11">
    <name type="scientific">Candidatus Kentrum sp. DK</name>
    <dbReference type="NCBI Taxonomy" id="2126562"/>
    <lineage>
        <taxon>Bacteria</taxon>
        <taxon>Pseudomonadati</taxon>
        <taxon>Pseudomonadota</taxon>
        <taxon>Gammaproteobacteria</taxon>
        <taxon>Candidatus Kentrum</taxon>
    </lineage>
</organism>
<dbReference type="NCBIfam" id="TIGR02212">
    <property type="entry name" value="lolCE"/>
    <property type="match status" value="1"/>
</dbReference>
<dbReference type="InterPro" id="IPR051447">
    <property type="entry name" value="Lipoprotein-release_system"/>
</dbReference>
<reference evidence="11" key="1">
    <citation type="submission" date="2019-02" db="EMBL/GenBank/DDBJ databases">
        <authorList>
            <person name="Gruber-Vodicka R. H."/>
            <person name="Seah K. B. B."/>
        </authorList>
    </citation>
    <scope>NUCLEOTIDE SEQUENCE</scope>
    <source>
        <strain evidence="11">BECK_DK161</strain>
    </source>
</reference>
<evidence type="ECO:0000256" key="5">
    <source>
        <dbReference type="ARBA" id="ARBA00022692"/>
    </source>
</evidence>
<dbReference type="GO" id="GO:0098797">
    <property type="term" value="C:plasma membrane protein complex"/>
    <property type="evidence" value="ECO:0007669"/>
    <property type="project" value="TreeGrafter"/>
</dbReference>
<comment type="similarity">
    <text evidence="2">Belongs to the ABC-4 integral membrane protein family. LolC/E subfamily.</text>
</comment>
<feature type="domain" description="ABC3 transporter permease C-terminal" evidence="9">
    <location>
        <begin position="302"/>
        <end position="436"/>
    </location>
</feature>
<evidence type="ECO:0000256" key="7">
    <source>
        <dbReference type="ARBA" id="ARBA00023136"/>
    </source>
</evidence>
<keyword evidence="3" id="KW-0813">Transport</keyword>
<accession>A0A450S6M4</accession>
<comment type="subcellular location">
    <subcellularLocation>
        <location evidence="1">Cell membrane</location>
        <topology evidence="1">Multi-pass membrane protein</topology>
    </subcellularLocation>
</comment>
<gene>
    <name evidence="11" type="ORF">BECKDK2373C_GA0170839_101838</name>
</gene>
<sequence>MLTPPVTSWWHSHHGSWGEEAEKVTLAPMLKPIEIAIGLRYTRAKRRNHFISFISLSSILGVAIGVMALITVLSVMNGFEKELRAKILGMVSHATIAGVDGTLANWQALRDRAAAHQEVLGVAPYVEGQGMLAHGSAMQGIAVRGILPEEEPKVSEVGRYLVKGDLDALRDGAFRILVGMSLARSLGVGIGDKVMMVVPHASVTAAGVIPRMRRFTVAGVFEVAHAQYDSSLGLIHLADAARIFRLGDRVSGLRILTPDLMDAPRVSRELAKSLGGSYWVRDWTTYHTNFFRAVKTEKTVMFIILTLIVAVAAFNIVSALVMVVTDKKADIAILRTLGISSGSIMRIFIVQGTVIGLVGTLLGAAGGIGIAANVETIVPAIEAFFQVKFLSPEVYYISEIPSDMRWADVWSITLVAFVLCVAATVYPAWRAARVQPAEALRYE</sequence>
<dbReference type="PANTHER" id="PTHR30489:SF0">
    <property type="entry name" value="LIPOPROTEIN-RELEASING SYSTEM TRANSMEMBRANE PROTEIN LOLE"/>
    <property type="match status" value="1"/>
</dbReference>
<dbReference type="EMBL" id="CAADEY010000018">
    <property type="protein sequence ID" value="VFJ47481.1"/>
    <property type="molecule type" value="Genomic_DNA"/>
</dbReference>
<evidence type="ECO:0000259" key="10">
    <source>
        <dbReference type="Pfam" id="PF12704"/>
    </source>
</evidence>
<feature type="transmembrane region" description="Helical" evidence="8">
    <location>
        <begin position="345"/>
        <end position="372"/>
    </location>
</feature>
<evidence type="ECO:0000256" key="2">
    <source>
        <dbReference type="ARBA" id="ARBA00005236"/>
    </source>
</evidence>
<keyword evidence="7 8" id="KW-0472">Membrane</keyword>
<evidence type="ECO:0000256" key="3">
    <source>
        <dbReference type="ARBA" id="ARBA00022448"/>
    </source>
</evidence>